<name>A0A2W5M0C2_ANCNO</name>
<dbReference type="AlphaFoldDB" id="A0A2W5M0C2"/>
<organism evidence="1 2">
    <name type="scientific">Ancylobacter novellus</name>
    <name type="common">Thiobacillus novellus</name>
    <dbReference type="NCBI Taxonomy" id="921"/>
    <lineage>
        <taxon>Bacteria</taxon>
        <taxon>Pseudomonadati</taxon>
        <taxon>Pseudomonadota</taxon>
        <taxon>Alphaproteobacteria</taxon>
        <taxon>Hyphomicrobiales</taxon>
        <taxon>Xanthobacteraceae</taxon>
        <taxon>Ancylobacter</taxon>
    </lineage>
</organism>
<dbReference type="EMBL" id="QFPN01000008">
    <property type="protein sequence ID" value="PZQ13107.1"/>
    <property type="molecule type" value="Genomic_DNA"/>
</dbReference>
<comment type="caution">
    <text evidence="1">The sequence shown here is derived from an EMBL/GenBank/DDBJ whole genome shotgun (WGS) entry which is preliminary data.</text>
</comment>
<dbReference type="Proteomes" id="UP000249577">
    <property type="component" value="Unassembled WGS sequence"/>
</dbReference>
<protein>
    <submittedName>
        <fullName evidence="1">Histidinol dehydrogenase</fullName>
    </submittedName>
</protein>
<gene>
    <name evidence="1" type="ORF">DI565_15730</name>
</gene>
<evidence type="ECO:0000313" key="1">
    <source>
        <dbReference type="EMBL" id="PZQ13107.1"/>
    </source>
</evidence>
<proteinExistence type="predicted"/>
<dbReference type="InterPro" id="IPR011660">
    <property type="entry name" value="VapB-like"/>
</dbReference>
<accession>A0A2W5M0C2</accession>
<reference evidence="1 2" key="1">
    <citation type="submission" date="2017-08" db="EMBL/GenBank/DDBJ databases">
        <title>Infants hospitalized years apart are colonized by the same room-sourced microbial strains.</title>
        <authorList>
            <person name="Brooks B."/>
            <person name="Olm M.R."/>
            <person name="Firek B.A."/>
            <person name="Baker R."/>
            <person name="Thomas B.C."/>
            <person name="Morowitz M.J."/>
            <person name="Banfield J.F."/>
        </authorList>
    </citation>
    <scope>NUCLEOTIDE SEQUENCE [LARGE SCALE GENOMIC DNA]</scope>
    <source>
        <strain evidence="1">S2_005_003_R2_43</strain>
    </source>
</reference>
<dbReference type="Pfam" id="PF07704">
    <property type="entry name" value="PSK_trans_fac"/>
    <property type="match status" value="1"/>
</dbReference>
<sequence length="81" mass="9053">MPLYIRDEAVAELAREVKRVTGARTVTEAVKVALERRLAGAPPEERPLSERIADVVARADRMGPSDHSFDMKQFMDELSAE</sequence>
<evidence type="ECO:0000313" key="2">
    <source>
        <dbReference type="Proteomes" id="UP000249577"/>
    </source>
</evidence>